<dbReference type="SUPFAM" id="SSF53474">
    <property type="entry name" value="alpha/beta-Hydrolases"/>
    <property type="match status" value="1"/>
</dbReference>
<evidence type="ECO:0000256" key="5">
    <source>
        <dbReference type="ARBA" id="ARBA00022801"/>
    </source>
</evidence>
<dbReference type="Pfam" id="PF18962">
    <property type="entry name" value="Por_Secre_tail"/>
    <property type="match status" value="1"/>
</dbReference>
<accession>A0ABT4UMP8</accession>
<name>A0ABT4UMP8_9BACT</name>
<evidence type="ECO:0000313" key="12">
    <source>
        <dbReference type="Proteomes" id="UP001210231"/>
    </source>
</evidence>
<evidence type="ECO:0000256" key="4">
    <source>
        <dbReference type="ARBA" id="ARBA00022729"/>
    </source>
</evidence>
<dbReference type="InterPro" id="IPR029058">
    <property type="entry name" value="AB_hydrolase_fold"/>
</dbReference>
<evidence type="ECO:0000256" key="7">
    <source>
        <dbReference type="ARBA" id="ARBA00023295"/>
    </source>
</evidence>
<dbReference type="InterPro" id="IPR017853">
    <property type="entry name" value="GH"/>
</dbReference>
<dbReference type="EMBL" id="JAQGEF010000023">
    <property type="protein sequence ID" value="MDA3616126.1"/>
    <property type="molecule type" value="Genomic_DNA"/>
</dbReference>
<dbReference type="RefSeq" id="WP_407032456.1">
    <property type="nucleotide sequence ID" value="NZ_JAQGEF010000023.1"/>
</dbReference>
<evidence type="ECO:0000259" key="10">
    <source>
        <dbReference type="Pfam" id="PF18962"/>
    </source>
</evidence>
<gene>
    <name evidence="11" type="ORF">O3P16_15020</name>
</gene>
<proteinExistence type="predicted"/>
<evidence type="ECO:0000256" key="2">
    <source>
        <dbReference type="ARBA" id="ARBA00022525"/>
    </source>
</evidence>
<evidence type="ECO:0000256" key="8">
    <source>
        <dbReference type="ARBA" id="ARBA00023326"/>
    </source>
</evidence>
<keyword evidence="5" id="KW-0378">Hydrolase</keyword>
<feature type="domain" description="Secretion system C-terminal sorting" evidence="10">
    <location>
        <begin position="733"/>
        <end position="796"/>
    </location>
</feature>
<feature type="signal peptide" evidence="9">
    <location>
        <begin position="1"/>
        <end position="21"/>
    </location>
</feature>
<dbReference type="Gene3D" id="3.40.50.1820">
    <property type="entry name" value="alpha/beta hydrolase"/>
    <property type="match status" value="1"/>
</dbReference>
<keyword evidence="7" id="KW-0326">Glycosidase</keyword>
<keyword evidence="12" id="KW-1185">Reference proteome</keyword>
<evidence type="ECO:0000256" key="3">
    <source>
        <dbReference type="ARBA" id="ARBA00022651"/>
    </source>
</evidence>
<keyword evidence="4 9" id="KW-0732">Signal</keyword>
<organism evidence="11 12">
    <name type="scientific">Polluticaenibacter yanchengensis</name>
    <dbReference type="NCBI Taxonomy" id="3014562"/>
    <lineage>
        <taxon>Bacteria</taxon>
        <taxon>Pseudomonadati</taxon>
        <taxon>Bacteroidota</taxon>
        <taxon>Chitinophagia</taxon>
        <taxon>Chitinophagales</taxon>
        <taxon>Chitinophagaceae</taxon>
        <taxon>Polluticaenibacter</taxon>
    </lineage>
</organism>
<dbReference type="Proteomes" id="UP001210231">
    <property type="component" value="Unassembled WGS sequence"/>
</dbReference>
<keyword evidence="3" id="KW-0858">Xylan degradation</keyword>
<dbReference type="InterPro" id="IPR026444">
    <property type="entry name" value="Secre_tail"/>
</dbReference>
<dbReference type="PANTHER" id="PTHR38050">
    <property type="match status" value="1"/>
</dbReference>
<dbReference type="NCBIfam" id="TIGR04183">
    <property type="entry name" value="Por_Secre_tail"/>
    <property type="match status" value="1"/>
</dbReference>
<evidence type="ECO:0000256" key="6">
    <source>
        <dbReference type="ARBA" id="ARBA00023277"/>
    </source>
</evidence>
<sequence>MYKLMITLVMLSMVFCSSGQGLTSNRTIVSGGTNRNYKLGLPFAESVMPPGLSVIFVFHGQGGNSAGINATTNFTAKAIEHGFLAVFPDAISGVWDKNVFSPDATDDVLFIKDLITALENQYAINSNKIYATGFSDGAAFVYRLAAEAADKIKAFAPVAGLLQLNGYNWFANYGNAANPGFRKVPILHIHGTGDNATATAYPDPGNTPNDWTEYPLYLFSYPSCNTATYNAATVDNIVSGVRVMTFCSTPVIKLVGVQGLGHTWPNTSNSNYDATAQIINFFELNKISAGIQPSLLHVDGKYLKDDCNENIILRGVNLGSIYYAYSGGDWELSKFEEIAKTGANSVRIVLTKQYTYTYVYNGTAWVPGVINNTTAANLEALLQACLGKKMIPILELHDYTGQPSDNALNGANGAVAWWARPDIKDLLLRYQNYLIINLANEPSPSVNISAAEKLSYYQANKTAILTMRNAGYTCPLMIDGLHWGKDHTFFLDYGAALLNDDPVHNLLFSVHLYWPKPSSGAPWWTATDAEVTNRFSQMDASNLPFVFGELAAYDVQSANYEINYPLIMELSQQYEFGWLVWWWRGTSNANALNMTNSGNYNDLFGHGLVMATSSPYSIAKTSYIPGKLNNGICNTVLPISELQLHALTQNCATILSWQGNTSHVSSYHLERSYNGVRYNTYEINEGGIVNYKIKTEDQASTVYYRLKEIRKDNTVKFSNVVTIHNTCFNQPKIYPNPVSDYLIVDNLSIGEKLEVFDIYGKVLIKMTTSNKKTQIKLPGLAKGIYLLKTKNTVHKFIKM</sequence>
<evidence type="ECO:0000256" key="1">
    <source>
        <dbReference type="ARBA" id="ARBA00004613"/>
    </source>
</evidence>
<keyword evidence="6" id="KW-0119">Carbohydrate metabolism</keyword>
<dbReference type="Gene3D" id="3.20.20.80">
    <property type="entry name" value="Glycosidases"/>
    <property type="match status" value="1"/>
</dbReference>
<dbReference type="SUPFAM" id="SSF51445">
    <property type="entry name" value="(Trans)glycosidases"/>
    <property type="match status" value="1"/>
</dbReference>
<feature type="chain" id="PRO_5046154471" evidence="9">
    <location>
        <begin position="22"/>
        <end position="799"/>
    </location>
</feature>
<dbReference type="PROSITE" id="PS00659">
    <property type="entry name" value="GLYCOSYL_HYDROL_F5"/>
    <property type="match status" value="1"/>
</dbReference>
<dbReference type="InterPro" id="IPR043595">
    <property type="entry name" value="FaeB/C/D"/>
</dbReference>
<protein>
    <submittedName>
        <fullName evidence="11">Cellulase family glycosylhydrolase</fullName>
    </submittedName>
</protein>
<evidence type="ECO:0000313" key="11">
    <source>
        <dbReference type="EMBL" id="MDA3616126.1"/>
    </source>
</evidence>
<keyword evidence="2" id="KW-0964">Secreted</keyword>
<dbReference type="InterPro" id="IPR018087">
    <property type="entry name" value="Glyco_hydro_5_CS"/>
</dbReference>
<dbReference type="PANTHER" id="PTHR38050:SF2">
    <property type="entry name" value="FERULOYL ESTERASE C-RELATED"/>
    <property type="match status" value="1"/>
</dbReference>
<comment type="caution">
    <text evidence="11">The sequence shown here is derived from an EMBL/GenBank/DDBJ whole genome shotgun (WGS) entry which is preliminary data.</text>
</comment>
<evidence type="ECO:0000256" key="9">
    <source>
        <dbReference type="SAM" id="SignalP"/>
    </source>
</evidence>
<comment type="subcellular location">
    <subcellularLocation>
        <location evidence="1">Secreted</location>
    </subcellularLocation>
</comment>
<reference evidence="11 12" key="1">
    <citation type="submission" date="2022-12" db="EMBL/GenBank/DDBJ databases">
        <title>Chitinophagaceae gen. sp. nov., a new member of the family Chitinophagaceae, isolated from soil in a chemical factory.</title>
        <authorList>
            <person name="Ke Z."/>
        </authorList>
    </citation>
    <scope>NUCLEOTIDE SEQUENCE [LARGE SCALE GENOMIC DNA]</scope>
    <source>
        <strain evidence="11 12">LY-5</strain>
    </source>
</reference>
<keyword evidence="8" id="KW-0624">Polysaccharide degradation</keyword>